<evidence type="ECO:0000259" key="4">
    <source>
        <dbReference type="PROSITE" id="PS50893"/>
    </source>
</evidence>
<dbReference type="STRING" id="1123384.AJ81_09680"/>
<reference evidence="5 6" key="1">
    <citation type="submission" date="2014-01" db="EMBL/GenBank/DDBJ databases">
        <title>Genome sequencing of Thermotog hypogea.</title>
        <authorList>
            <person name="Zhang X."/>
            <person name="Alvare G."/>
            <person name="Fristensky B."/>
            <person name="Chen L."/>
            <person name="Suen T."/>
            <person name="Chen Q."/>
            <person name="Ma K."/>
        </authorList>
    </citation>
    <scope>NUCLEOTIDE SEQUENCE [LARGE SCALE GENOMIC DNA]</scope>
    <source>
        <strain evidence="5 6">DSM 11164</strain>
    </source>
</reference>
<protein>
    <submittedName>
        <fullName evidence="5">Branched-chain amino acid ABC transporter ATP-binding protein</fullName>
    </submittedName>
</protein>
<organism evidence="5 6">
    <name type="scientific">Pseudothermotoga hypogea DSM 11164 = NBRC 106472</name>
    <dbReference type="NCBI Taxonomy" id="1123384"/>
    <lineage>
        <taxon>Bacteria</taxon>
        <taxon>Thermotogati</taxon>
        <taxon>Thermotogota</taxon>
        <taxon>Thermotogae</taxon>
        <taxon>Thermotogales</taxon>
        <taxon>Thermotogaceae</taxon>
        <taxon>Pseudothermotoga</taxon>
    </lineage>
</organism>
<dbReference type="GO" id="GO:0005304">
    <property type="term" value="F:L-valine transmembrane transporter activity"/>
    <property type="evidence" value="ECO:0007669"/>
    <property type="project" value="TreeGrafter"/>
</dbReference>
<dbReference type="AlphaFoldDB" id="A0A0X1KT57"/>
<dbReference type="InterPro" id="IPR003439">
    <property type="entry name" value="ABC_transporter-like_ATP-bd"/>
</dbReference>
<dbReference type="PANTHER" id="PTHR45772">
    <property type="entry name" value="CONSERVED COMPONENT OF ABC TRANSPORTER FOR NATURAL AMINO ACIDS-RELATED"/>
    <property type="match status" value="1"/>
</dbReference>
<accession>A0A0X1KT57</accession>
<evidence type="ECO:0000256" key="2">
    <source>
        <dbReference type="ARBA" id="ARBA00022741"/>
    </source>
</evidence>
<dbReference type="GO" id="GO:0005524">
    <property type="term" value="F:ATP binding"/>
    <property type="evidence" value="ECO:0007669"/>
    <property type="project" value="UniProtKB-KW"/>
</dbReference>
<dbReference type="Pfam" id="PF00005">
    <property type="entry name" value="ABC_tran"/>
    <property type="match status" value="1"/>
</dbReference>
<dbReference type="PaxDb" id="1123384-AJ81_09680"/>
<dbReference type="GO" id="GO:0005886">
    <property type="term" value="C:plasma membrane"/>
    <property type="evidence" value="ECO:0007669"/>
    <property type="project" value="TreeGrafter"/>
</dbReference>
<dbReference type="GO" id="GO:1903806">
    <property type="term" value="P:L-isoleucine import across plasma membrane"/>
    <property type="evidence" value="ECO:0007669"/>
    <property type="project" value="TreeGrafter"/>
</dbReference>
<dbReference type="PATRIC" id="fig|1123384.7.peg.1948"/>
<evidence type="ECO:0000313" key="5">
    <source>
        <dbReference type="EMBL" id="AJC74403.1"/>
    </source>
</evidence>
<dbReference type="KEGG" id="phy:AJ81_09680"/>
<gene>
    <name evidence="5" type="ORF">AJ81_09680</name>
</gene>
<dbReference type="GO" id="GO:0015188">
    <property type="term" value="F:L-isoleucine transmembrane transporter activity"/>
    <property type="evidence" value="ECO:0007669"/>
    <property type="project" value="TreeGrafter"/>
</dbReference>
<dbReference type="SUPFAM" id="SSF52540">
    <property type="entry name" value="P-loop containing nucleoside triphosphate hydrolases"/>
    <property type="match status" value="1"/>
</dbReference>
<feature type="domain" description="ABC transporter" evidence="4">
    <location>
        <begin position="4"/>
        <end position="252"/>
    </location>
</feature>
<dbReference type="SMART" id="SM00382">
    <property type="entry name" value="AAA"/>
    <property type="match status" value="1"/>
</dbReference>
<dbReference type="Gene3D" id="3.40.50.300">
    <property type="entry name" value="P-loop containing nucleotide triphosphate hydrolases"/>
    <property type="match status" value="1"/>
</dbReference>
<keyword evidence="1" id="KW-0813">Transport</keyword>
<dbReference type="GO" id="GO:0015192">
    <property type="term" value="F:L-phenylalanine transmembrane transporter activity"/>
    <property type="evidence" value="ECO:0007669"/>
    <property type="project" value="TreeGrafter"/>
</dbReference>
<dbReference type="PROSITE" id="PS50893">
    <property type="entry name" value="ABC_TRANSPORTER_2"/>
    <property type="match status" value="1"/>
</dbReference>
<dbReference type="GO" id="GO:0016887">
    <property type="term" value="F:ATP hydrolysis activity"/>
    <property type="evidence" value="ECO:0007669"/>
    <property type="project" value="InterPro"/>
</dbReference>
<sequence>MALLNIDSLIVRFGGLVAVDNFSMRVEKGEIHSLIGPNGAGKTTVFNAITRVVKIHSGTIVLDGVELTHVAPHQVISYGVARTFQNVVVFKYLTVLENFYVGYHHRIAGGLMKDLIVTKRRSLENYEMYREALNVADFLGLKSRLLSYAGSIPYFHQKLVEIGRALMAKPKILLLDEPAAGLNEAETNQLVSIVRRIRDEMGITVLLIEHDMRVVMDISDVVTVMDFGKKISEGKPEEVRKDPKVISAYLGEVNSA</sequence>
<dbReference type="EMBL" id="CP007141">
    <property type="protein sequence ID" value="AJC74403.1"/>
    <property type="molecule type" value="Genomic_DNA"/>
</dbReference>
<evidence type="ECO:0000256" key="3">
    <source>
        <dbReference type="ARBA" id="ARBA00022840"/>
    </source>
</evidence>
<keyword evidence="3 5" id="KW-0067">ATP-binding</keyword>
<dbReference type="RefSeq" id="WP_031502506.1">
    <property type="nucleotide sequence ID" value="NC_022795.1"/>
</dbReference>
<dbReference type="FunFam" id="3.40.50.300:FF:000421">
    <property type="entry name" value="Branched-chain amino acid ABC transporter ATP-binding protein"/>
    <property type="match status" value="1"/>
</dbReference>
<dbReference type="CDD" id="cd03219">
    <property type="entry name" value="ABC_Mj1267_LivG_branched"/>
    <property type="match status" value="1"/>
</dbReference>
<dbReference type="InterPro" id="IPR032823">
    <property type="entry name" value="BCA_ABC_TP_C"/>
</dbReference>
<keyword evidence="6" id="KW-1185">Reference proteome</keyword>
<dbReference type="InterPro" id="IPR027417">
    <property type="entry name" value="P-loop_NTPase"/>
</dbReference>
<name>A0A0X1KT57_9THEM</name>
<dbReference type="Pfam" id="PF12399">
    <property type="entry name" value="BCA_ABC_TP_C"/>
    <property type="match status" value="1"/>
</dbReference>
<dbReference type="PANTHER" id="PTHR45772:SF7">
    <property type="entry name" value="AMINO ACID ABC TRANSPORTER ATP-BINDING PROTEIN"/>
    <property type="match status" value="1"/>
</dbReference>
<dbReference type="GO" id="GO:0042941">
    <property type="term" value="P:D-alanine transmembrane transport"/>
    <property type="evidence" value="ECO:0007669"/>
    <property type="project" value="TreeGrafter"/>
</dbReference>
<dbReference type="GO" id="GO:1903805">
    <property type="term" value="P:L-valine import across plasma membrane"/>
    <property type="evidence" value="ECO:0007669"/>
    <property type="project" value="TreeGrafter"/>
</dbReference>
<evidence type="ECO:0000256" key="1">
    <source>
        <dbReference type="ARBA" id="ARBA00022448"/>
    </source>
</evidence>
<dbReference type="InterPro" id="IPR051120">
    <property type="entry name" value="ABC_AA/LPS_Transport"/>
</dbReference>
<dbReference type="InterPro" id="IPR003593">
    <property type="entry name" value="AAA+_ATPase"/>
</dbReference>
<dbReference type="GO" id="GO:0015808">
    <property type="term" value="P:L-alanine transport"/>
    <property type="evidence" value="ECO:0007669"/>
    <property type="project" value="TreeGrafter"/>
</dbReference>
<proteinExistence type="predicted"/>
<evidence type="ECO:0000313" key="6">
    <source>
        <dbReference type="Proteomes" id="UP000077469"/>
    </source>
</evidence>
<dbReference type="Proteomes" id="UP000077469">
    <property type="component" value="Chromosome"/>
</dbReference>
<keyword evidence="2" id="KW-0547">Nucleotide-binding</keyword>